<dbReference type="Pfam" id="PF01514">
    <property type="entry name" value="YscJ_FliF"/>
    <property type="match status" value="1"/>
</dbReference>
<evidence type="ECO:0000256" key="8">
    <source>
        <dbReference type="ARBA" id="ARBA00023237"/>
    </source>
</evidence>
<evidence type="ECO:0000256" key="4">
    <source>
        <dbReference type="ARBA" id="ARBA00022729"/>
    </source>
</evidence>
<keyword evidence="5" id="KW-0653">Protein transport</keyword>
<gene>
    <name evidence="12" type="primary">sctJ</name>
    <name evidence="12" type="ORF">H9654_10180</name>
</gene>
<dbReference type="EMBL" id="JACSQS010000009">
    <property type="protein sequence ID" value="MBD7954565.1"/>
    <property type="molecule type" value="Genomic_DNA"/>
</dbReference>
<evidence type="ECO:0000256" key="5">
    <source>
        <dbReference type="ARBA" id="ARBA00022927"/>
    </source>
</evidence>
<protein>
    <recommendedName>
        <fullName evidence="10">Lipoprotein</fullName>
    </recommendedName>
</protein>
<reference evidence="12 13" key="1">
    <citation type="submission" date="2020-08" db="EMBL/GenBank/DDBJ databases">
        <title>A Genomic Blueprint of the Chicken Gut Microbiome.</title>
        <authorList>
            <person name="Gilroy R."/>
            <person name="Ravi A."/>
            <person name="Getino M."/>
            <person name="Pursley I."/>
            <person name="Horton D.L."/>
            <person name="Alikhan N.-F."/>
            <person name="Baker D."/>
            <person name="Gharbi K."/>
            <person name="Hall N."/>
            <person name="Watson M."/>
            <person name="Adriaenssens E.M."/>
            <person name="Foster-Nyarko E."/>
            <person name="Jarju S."/>
            <person name="Secka A."/>
            <person name="Antonio M."/>
            <person name="Oren A."/>
            <person name="Chaudhuri R."/>
            <person name="La Ragione R.M."/>
            <person name="Hildebrand F."/>
            <person name="Pallen M.J."/>
        </authorList>
    </citation>
    <scope>NUCLEOTIDE SEQUENCE [LARGE SCALE GENOMIC DNA]</scope>
    <source>
        <strain evidence="12 13">Sa5BUN4</strain>
    </source>
</reference>
<feature type="signal peptide" evidence="10">
    <location>
        <begin position="1"/>
        <end position="19"/>
    </location>
</feature>
<feature type="chain" id="PRO_5036519097" description="Lipoprotein" evidence="10">
    <location>
        <begin position="20"/>
        <end position="256"/>
    </location>
</feature>
<evidence type="ECO:0000256" key="9">
    <source>
        <dbReference type="ARBA" id="ARBA00023288"/>
    </source>
</evidence>
<evidence type="ECO:0000256" key="10">
    <source>
        <dbReference type="RuleBase" id="RU364102"/>
    </source>
</evidence>
<dbReference type="InterPro" id="IPR003282">
    <property type="entry name" value="T3SS_SctJ"/>
</dbReference>
<dbReference type="Gene3D" id="3.30.70.1530">
    <property type="entry name" value="Hypothetical protein rpa1041"/>
    <property type="match status" value="1"/>
</dbReference>
<dbReference type="InterPro" id="IPR006182">
    <property type="entry name" value="FliF_N_dom"/>
</dbReference>
<accession>A0A8X8K322</accession>
<comment type="caution">
    <text evidence="12">The sequence shown here is derived from an EMBL/GenBank/DDBJ whole genome shotgun (WGS) entry which is preliminary data.</text>
</comment>
<keyword evidence="7 10" id="KW-0564">Palmitate</keyword>
<dbReference type="PANTHER" id="PTHR30046:SF3">
    <property type="entry name" value="SECRETION SYSTEM APPARATUS LIPOPROTEIN SSAJ"/>
    <property type="match status" value="1"/>
</dbReference>
<proteinExistence type="inferred from homology"/>
<evidence type="ECO:0000256" key="7">
    <source>
        <dbReference type="ARBA" id="ARBA00023139"/>
    </source>
</evidence>
<feature type="domain" description="Flagellar M-ring N-terminal" evidence="11">
    <location>
        <begin position="19"/>
        <end position="161"/>
    </location>
</feature>
<comment type="subcellular location">
    <subcellularLocation>
        <location evidence="1">Cell outer membrane</location>
        <topology evidence="1">Lipid-anchor</topology>
    </subcellularLocation>
</comment>
<dbReference type="InterPro" id="IPR045851">
    <property type="entry name" value="AMP-bd_C_sf"/>
</dbReference>
<keyword evidence="9 10" id="KW-0449">Lipoprotein</keyword>
<evidence type="ECO:0000259" key="11">
    <source>
        <dbReference type="Pfam" id="PF01514"/>
    </source>
</evidence>
<keyword evidence="13" id="KW-1185">Reference proteome</keyword>
<organism evidence="12 13">
    <name type="scientific">Stenotrophomonas lacuserhaii</name>
    <dbReference type="NCBI Taxonomy" id="2760084"/>
    <lineage>
        <taxon>Bacteria</taxon>
        <taxon>Pseudomonadati</taxon>
        <taxon>Pseudomonadota</taxon>
        <taxon>Gammaproteobacteria</taxon>
        <taxon>Lysobacterales</taxon>
        <taxon>Lysobacteraceae</taxon>
        <taxon>Stenotrophomonas</taxon>
    </lineage>
</organism>
<evidence type="ECO:0000256" key="6">
    <source>
        <dbReference type="ARBA" id="ARBA00023136"/>
    </source>
</evidence>
<evidence type="ECO:0000313" key="12">
    <source>
        <dbReference type="EMBL" id="MBD7954565.1"/>
    </source>
</evidence>
<dbReference type="Proteomes" id="UP000636938">
    <property type="component" value="Unassembled WGS sequence"/>
</dbReference>
<comment type="similarity">
    <text evidence="2 10">Belongs to the YscJ lipoprotein family.</text>
</comment>
<dbReference type="InterPro" id="IPR043427">
    <property type="entry name" value="YscJ/FliF"/>
</dbReference>
<dbReference type="PROSITE" id="PS51257">
    <property type="entry name" value="PROKAR_LIPOPROTEIN"/>
    <property type="match status" value="1"/>
</dbReference>
<dbReference type="PRINTS" id="PR01338">
    <property type="entry name" value="TYPE3OMKPROT"/>
</dbReference>
<dbReference type="AlphaFoldDB" id="A0A8X8K322"/>
<keyword evidence="4 10" id="KW-0732">Signal</keyword>
<dbReference type="PANTHER" id="PTHR30046">
    <property type="entry name" value="FLAGELLAR M-RING PROTEIN"/>
    <property type="match status" value="1"/>
</dbReference>
<dbReference type="Gene3D" id="3.30.300.30">
    <property type="match status" value="1"/>
</dbReference>
<feature type="transmembrane region" description="Helical" evidence="10">
    <location>
        <begin position="209"/>
        <end position="229"/>
    </location>
</feature>
<keyword evidence="3" id="KW-0813">Transport</keyword>
<evidence type="ECO:0000256" key="3">
    <source>
        <dbReference type="ARBA" id="ARBA00022448"/>
    </source>
</evidence>
<dbReference type="NCBIfam" id="TIGR02544">
    <property type="entry name" value="III_secr_YscJ"/>
    <property type="match status" value="1"/>
</dbReference>
<keyword evidence="6 10" id="KW-0472">Membrane</keyword>
<dbReference type="GO" id="GO:0009279">
    <property type="term" value="C:cell outer membrane"/>
    <property type="evidence" value="ECO:0007669"/>
    <property type="project" value="UniProtKB-SubCell"/>
</dbReference>
<keyword evidence="8 10" id="KW-0998">Cell outer membrane</keyword>
<sequence length="256" mass="27595">MRRVTVVALCLLLAGCARSELLQSLDERQANEVVAALLHHNIPAEKRLQGKAGFVVRVSAADLAEAIDLVQLKGLPSTPRMQIATLFPADAMVSTPLAERARLLSAIEQRLEESLTTLLGVKSARVHVSYDAGPTEGSLQQRKPPAMHVAAVLAHARDIDQAVLLVTAKRFLRNAFVDVAYDNVSVVLTPAAEPRSLAVTPAEESTPTWMLLAVALLLLALVVVATWLLRRGDPRAVGMRDRILRRGRAADGPAHA</sequence>
<dbReference type="RefSeq" id="WP_191770734.1">
    <property type="nucleotide sequence ID" value="NZ_JACSQS010000009.1"/>
</dbReference>
<dbReference type="GO" id="GO:0009306">
    <property type="term" value="P:protein secretion"/>
    <property type="evidence" value="ECO:0007669"/>
    <property type="project" value="InterPro"/>
</dbReference>
<keyword evidence="10" id="KW-0812">Transmembrane</keyword>
<name>A0A8X8K322_9GAMM</name>
<evidence type="ECO:0000256" key="2">
    <source>
        <dbReference type="ARBA" id="ARBA00009509"/>
    </source>
</evidence>
<keyword evidence="10" id="KW-1133">Transmembrane helix</keyword>
<evidence type="ECO:0000256" key="1">
    <source>
        <dbReference type="ARBA" id="ARBA00004459"/>
    </source>
</evidence>
<evidence type="ECO:0000313" key="13">
    <source>
        <dbReference type="Proteomes" id="UP000636938"/>
    </source>
</evidence>